<organism evidence="2">
    <name type="scientific">hydrothermal vent metagenome</name>
    <dbReference type="NCBI Taxonomy" id="652676"/>
    <lineage>
        <taxon>unclassified sequences</taxon>
        <taxon>metagenomes</taxon>
        <taxon>ecological metagenomes</taxon>
    </lineage>
</organism>
<feature type="transmembrane region" description="Helical" evidence="1">
    <location>
        <begin position="63"/>
        <end position="83"/>
    </location>
</feature>
<dbReference type="EMBL" id="UOES01000598">
    <property type="protein sequence ID" value="VAW29596.1"/>
    <property type="molecule type" value="Genomic_DNA"/>
</dbReference>
<keyword evidence="1" id="KW-1133">Transmembrane helix</keyword>
<evidence type="ECO:0008006" key="3">
    <source>
        <dbReference type="Google" id="ProtNLM"/>
    </source>
</evidence>
<feature type="transmembrane region" description="Helical" evidence="1">
    <location>
        <begin position="37"/>
        <end position="56"/>
    </location>
</feature>
<reference evidence="2" key="1">
    <citation type="submission" date="2018-06" db="EMBL/GenBank/DDBJ databases">
        <authorList>
            <person name="Zhirakovskaya E."/>
        </authorList>
    </citation>
    <scope>NUCLEOTIDE SEQUENCE</scope>
</reference>
<sequence length="101" mass="11414">MTSNSKKFSSLGQRVITALVGAIAIIGGVYWGMWGYFIVFMIISFLTLWEFYKLAIMDDMAPLKIWGSIIGTVLFTLTFLVQAEFLPFKFLLLVFPLFASV</sequence>
<accession>A0A3B0VC96</accession>
<evidence type="ECO:0000256" key="1">
    <source>
        <dbReference type="SAM" id="Phobius"/>
    </source>
</evidence>
<proteinExistence type="predicted"/>
<dbReference type="AlphaFoldDB" id="A0A3B0VC96"/>
<evidence type="ECO:0000313" key="2">
    <source>
        <dbReference type="EMBL" id="VAW29596.1"/>
    </source>
</evidence>
<gene>
    <name evidence="2" type="ORF">MNBD_BACTEROID06-616</name>
</gene>
<feature type="non-terminal residue" evidence="2">
    <location>
        <position position="101"/>
    </location>
</feature>
<keyword evidence="1" id="KW-0812">Transmembrane</keyword>
<protein>
    <recommendedName>
        <fullName evidence="3">Phosphatidate cytidylyltransferase</fullName>
    </recommendedName>
</protein>
<name>A0A3B0VC96_9ZZZZ</name>
<keyword evidence="1" id="KW-0472">Membrane</keyword>